<dbReference type="SMART" id="SM00361">
    <property type="entry name" value="RRM_1"/>
    <property type="match status" value="2"/>
</dbReference>
<keyword evidence="4" id="KW-0539">Nucleus</keyword>
<evidence type="ECO:0000313" key="9">
    <source>
        <dbReference type="Proteomes" id="UP000267821"/>
    </source>
</evidence>
<dbReference type="InterPro" id="IPR000504">
    <property type="entry name" value="RRM_dom"/>
</dbReference>
<dbReference type="InterPro" id="IPR003954">
    <property type="entry name" value="RRM_euk-type"/>
</dbReference>
<feature type="region of interest" description="Disordered" evidence="6">
    <location>
        <begin position="696"/>
        <end position="807"/>
    </location>
</feature>
<name>A0A3N4L9H4_9PEZI</name>
<dbReference type="InterPro" id="IPR012677">
    <property type="entry name" value="Nucleotide-bd_a/b_plait_sf"/>
</dbReference>
<feature type="compositionally biased region" description="Basic residues" evidence="6">
    <location>
        <begin position="791"/>
        <end position="807"/>
    </location>
</feature>
<feature type="domain" description="RRM" evidence="7">
    <location>
        <begin position="531"/>
        <end position="652"/>
    </location>
</feature>
<dbReference type="GO" id="GO:0005730">
    <property type="term" value="C:nucleolus"/>
    <property type="evidence" value="ECO:0007669"/>
    <property type="project" value="TreeGrafter"/>
</dbReference>
<proteinExistence type="predicted"/>
<dbReference type="PANTHER" id="PTHR48039">
    <property type="entry name" value="RNA-BINDING MOTIF PROTEIN 14B"/>
    <property type="match status" value="1"/>
</dbReference>
<feature type="compositionally biased region" description="Basic and acidic residues" evidence="6">
    <location>
        <begin position="570"/>
        <end position="580"/>
    </location>
</feature>
<organism evidence="8 9">
    <name type="scientific">Terfezia boudieri ATCC MYA-4762</name>
    <dbReference type="NCBI Taxonomy" id="1051890"/>
    <lineage>
        <taxon>Eukaryota</taxon>
        <taxon>Fungi</taxon>
        <taxon>Dikarya</taxon>
        <taxon>Ascomycota</taxon>
        <taxon>Pezizomycotina</taxon>
        <taxon>Pezizomycetes</taxon>
        <taxon>Pezizales</taxon>
        <taxon>Pezizaceae</taxon>
        <taxon>Terfezia</taxon>
    </lineage>
</organism>
<evidence type="ECO:0000256" key="4">
    <source>
        <dbReference type="ARBA" id="ARBA00023242"/>
    </source>
</evidence>
<feature type="compositionally biased region" description="Basic and acidic residues" evidence="6">
    <location>
        <begin position="756"/>
        <end position="789"/>
    </location>
</feature>
<dbReference type="CDD" id="cd12676">
    <property type="entry name" value="RRM3_Nop4p"/>
    <property type="match status" value="1"/>
</dbReference>
<dbReference type="PROSITE" id="PS50102">
    <property type="entry name" value="RRM"/>
    <property type="match status" value="4"/>
</dbReference>
<feature type="compositionally biased region" description="Basic and acidic residues" evidence="6">
    <location>
        <begin position="711"/>
        <end position="740"/>
    </location>
</feature>
<dbReference type="SUPFAM" id="SSF54928">
    <property type="entry name" value="RNA-binding domain, RBD"/>
    <property type="match status" value="3"/>
</dbReference>
<feature type="region of interest" description="Disordered" evidence="6">
    <location>
        <begin position="280"/>
        <end position="355"/>
    </location>
</feature>
<feature type="compositionally biased region" description="Acidic residues" evidence="6">
    <location>
        <begin position="318"/>
        <end position="349"/>
    </location>
</feature>
<dbReference type="InterPro" id="IPR051945">
    <property type="entry name" value="RRM_MRD1_RNA_proc_ribogen"/>
</dbReference>
<dbReference type="InterPro" id="IPR035979">
    <property type="entry name" value="RBD_domain_sf"/>
</dbReference>
<dbReference type="GO" id="GO:0003729">
    <property type="term" value="F:mRNA binding"/>
    <property type="evidence" value="ECO:0007669"/>
    <property type="project" value="TreeGrafter"/>
</dbReference>
<keyword evidence="9" id="KW-1185">Reference proteome</keyword>
<feature type="domain" description="RRM" evidence="7">
    <location>
        <begin position="80"/>
        <end position="158"/>
    </location>
</feature>
<evidence type="ECO:0000256" key="2">
    <source>
        <dbReference type="ARBA" id="ARBA00022737"/>
    </source>
</evidence>
<dbReference type="Pfam" id="PF00076">
    <property type="entry name" value="RRM_1"/>
    <property type="match status" value="3"/>
</dbReference>
<gene>
    <name evidence="8" type="ORF">L211DRAFT_897815</name>
</gene>
<dbReference type="OrthoDB" id="267048at2759"/>
<protein>
    <recommendedName>
        <fullName evidence="7">RRM domain-containing protein</fullName>
    </recommendedName>
</protein>
<dbReference type="AlphaFoldDB" id="A0A3N4L9H4"/>
<dbReference type="Gene3D" id="3.30.70.330">
    <property type="match status" value="4"/>
</dbReference>
<dbReference type="SMART" id="SM00360">
    <property type="entry name" value="RRM"/>
    <property type="match status" value="4"/>
</dbReference>
<feature type="compositionally biased region" description="Basic and acidic residues" evidence="6">
    <location>
        <begin position="12"/>
        <end position="25"/>
    </location>
</feature>
<evidence type="ECO:0000256" key="3">
    <source>
        <dbReference type="ARBA" id="ARBA00022884"/>
    </source>
</evidence>
<sequence>MAPHAKRPRTGPQKETRRSAKRRADEEAEEDQFVHSAGPEAVIIPDCKVSPAAKDEDGGDEEQEGRAKARESRLKQGSNNTLFIRSIPYDVIPDELTTHFSFAAPVKHAHIVLDPVTKKSRGFGFVTFAEDEDAKTAVQEFNGKEFKGRALKVEIAEARHRAGHDLGDGERGEAKPKLGKEEIEKRNPRLIVRNLSWNIRKPEQLTEVFKKYGKVLDVIIPPKKGATKGSGLLAGFAFVTMKRHRHAQMAIEEVNGMSISGRNVAVDWAVEKDKWEKVKEEGGELDVEMVDDESDSSGDEDAPQIKEEELNQDGIDEHVDETEDKSEDEVDDDEDYDSMEDDDDEDEEDKPVKHDNSLSLFLRNVPFSVDEQSLHAHFTENFGPVRYARIVMDWDTERPRGTAFIAFYNEEHYKDCLRNAPNPPPAGTKPSLLSSESQDPEGKYTIDGRVLIVTKAVGKDEAGKLADKNSSVREAALKDKRRLYLLSEGNIPSNTPMYQKLSPSERALREASIKQRKSLIQNNPSLHLSLTRLSIRNLPRSITAKDLKFLAREAVVGFATEVRSGKRQPLSKEELSRGGDEEKEAEAERRRKGKGVIRQVKIVEEKPGAGGGGRSRGYGFIEYVSHRWALMGLRWLNGRELGKGGKANKTKSPELPANRSLPQERKKRLIVEFALENAQVVHRRKETEKKWREIAKERKANKALRGSEPGGKGDKGKGGRDGRHGKEFRTGKREPKKGGKGEAVNGTSAGSKRKRGSDDKTDGRASKKPAVDGDAAMKKGPKSEEDSKRAAANRHIAKKRQMKKARK</sequence>
<evidence type="ECO:0000313" key="8">
    <source>
        <dbReference type="EMBL" id="RPB19547.1"/>
    </source>
</evidence>
<evidence type="ECO:0000256" key="5">
    <source>
        <dbReference type="PROSITE-ProRule" id="PRU00176"/>
    </source>
</evidence>
<evidence type="ECO:0000256" key="1">
    <source>
        <dbReference type="ARBA" id="ARBA00004123"/>
    </source>
</evidence>
<dbReference type="STRING" id="1051890.A0A3N4L9H4"/>
<dbReference type="PANTHER" id="PTHR48039:SF5">
    <property type="entry name" value="RNA-BINDING PROTEIN 28"/>
    <property type="match status" value="1"/>
</dbReference>
<comment type="subcellular location">
    <subcellularLocation>
        <location evidence="1">Nucleus</location>
    </subcellularLocation>
</comment>
<keyword evidence="3 5" id="KW-0694">RNA-binding</keyword>
<dbReference type="Proteomes" id="UP000267821">
    <property type="component" value="Unassembled WGS sequence"/>
</dbReference>
<feature type="compositionally biased region" description="Acidic residues" evidence="6">
    <location>
        <begin position="283"/>
        <end position="302"/>
    </location>
</feature>
<feature type="region of interest" description="Disordered" evidence="6">
    <location>
        <begin position="562"/>
        <end position="592"/>
    </location>
</feature>
<feature type="region of interest" description="Disordered" evidence="6">
    <location>
        <begin position="642"/>
        <end position="663"/>
    </location>
</feature>
<evidence type="ECO:0000259" key="7">
    <source>
        <dbReference type="PROSITE" id="PS50102"/>
    </source>
</evidence>
<reference evidence="8 9" key="1">
    <citation type="journal article" date="2018" name="Nat. Ecol. Evol.">
        <title>Pezizomycetes genomes reveal the molecular basis of ectomycorrhizal truffle lifestyle.</title>
        <authorList>
            <person name="Murat C."/>
            <person name="Payen T."/>
            <person name="Noel B."/>
            <person name="Kuo A."/>
            <person name="Morin E."/>
            <person name="Chen J."/>
            <person name="Kohler A."/>
            <person name="Krizsan K."/>
            <person name="Balestrini R."/>
            <person name="Da Silva C."/>
            <person name="Montanini B."/>
            <person name="Hainaut M."/>
            <person name="Levati E."/>
            <person name="Barry K.W."/>
            <person name="Belfiori B."/>
            <person name="Cichocki N."/>
            <person name="Clum A."/>
            <person name="Dockter R.B."/>
            <person name="Fauchery L."/>
            <person name="Guy J."/>
            <person name="Iotti M."/>
            <person name="Le Tacon F."/>
            <person name="Lindquist E.A."/>
            <person name="Lipzen A."/>
            <person name="Malagnac F."/>
            <person name="Mello A."/>
            <person name="Molinier V."/>
            <person name="Miyauchi S."/>
            <person name="Poulain J."/>
            <person name="Riccioni C."/>
            <person name="Rubini A."/>
            <person name="Sitrit Y."/>
            <person name="Splivallo R."/>
            <person name="Traeger S."/>
            <person name="Wang M."/>
            <person name="Zifcakova L."/>
            <person name="Wipf D."/>
            <person name="Zambonelli A."/>
            <person name="Paolocci F."/>
            <person name="Nowrousian M."/>
            <person name="Ottonello S."/>
            <person name="Baldrian P."/>
            <person name="Spatafora J.W."/>
            <person name="Henrissat B."/>
            <person name="Nagy L.G."/>
            <person name="Aury J.M."/>
            <person name="Wincker P."/>
            <person name="Grigoriev I.V."/>
            <person name="Bonfante P."/>
            <person name="Martin F.M."/>
        </authorList>
    </citation>
    <scope>NUCLEOTIDE SEQUENCE [LARGE SCALE GENOMIC DNA]</scope>
    <source>
        <strain evidence="8 9">ATCC MYA-4762</strain>
    </source>
</reference>
<evidence type="ECO:0000256" key="6">
    <source>
        <dbReference type="SAM" id="MobiDB-lite"/>
    </source>
</evidence>
<dbReference type="InParanoid" id="A0A3N4L9H4"/>
<dbReference type="FunCoup" id="A0A3N4L9H4">
    <property type="interactions" value="1189"/>
</dbReference>
<feature type="domain" description="RRM" evidence="7">
    <location>
        <begin position="188"/>
        <end position="271"/>
    </location>
</feature>
<feature type="region of interest" description="Disordered" evidence="6">
    <location>
        <begin position="418"/>
        <end position="442"/>
    </location>
</feature>
<feature type="region of interest" description="Disordered" evidence="6">
    <location>
        <begin position="1"/>
        <end position="75"/>
    </location>
</feature>
<accession>A0A3N4L9H4</accession>
<feature type="domain" description="RRM" evidence="7">
    <location>
        <begin position="358"/>
        <end position="458"/>
    </location>
</feature>
<keyword evidence="2" id="KW-0677">Repeat</keyword>
<dbReference type="InterPro" id="IPR034808">
    <property type="entry name" value="Nop4p_RRM3"/>
</dbReference>
<dbReference type="EMBL" id="ML121588">
    <property type="protein sequence ID" value="RPB19547.1"/>
    <property type="molecule type" value="Genomic_DNA"/>
</dbReference>
<feature type="compositionally biased region" description="Basic and acidic residues" evidence="6">
    <location>
        <begin position="64"/>
        <end position="74"/>
    </location>
</feature>